<protein>
    <submittedName>
        <fullName evidence="1">Uncharacterized protein</fullName>
    </submittedName>
</protein>
<dbReference type="EMBL" id="FZMO01000137">
    <property type="protein sequence ID" value="SNQ48133.1"/>
    <property type="molecule type" value="Genomic_DNA"/>
</dbReference>
<sequence>MKQENPTVRKGIPVLQGGEDVNFVIVGRVGARLQGAPNITDDLDIVPEPTPGNLARLAAALSGPSTTKKAGNSTEYLAHPSVEPAASRLVLQLQ</sequence>
<evidence type="ECO:0000313" key="2">
    <source>
        <dbReference type="Proteomes" id="UP000234331"/>
    </source>
</evidence>
<reference evidence="1 2" key="1">
    <citation type="submission" date="2017-06" db="EMBL/GenBank/DDBJ databases">
        <authorList>
            <person name="Kim H.J."/>
            <person name="Triplett B.A."/>
        </authorList>
    </citation>
    <scope>NUCLEOTIDE SEQUENCE [LARGE SCALE GENOMIC DNA]</scope>
    <source>
        <strain evidence="1">FRACA_ARgP5</strain>
    </source>
</reference>
<gene>
    <name evidence="1" type="ORF">FRACA_2210006</name>
</gene>
<organism evidence="1 2">
    <name type="scientific">Frankia canadensis</name>
    <dbReference type="NCBI Taxonomy" id="1836972"/>
    <lineage>
        <taxon>Bacteria</taxon>
        <taxon>Bacillati</taxon>
        <taxon>Actinomycetota</taxon>
        <taxon>Actinomycetes</taxon>
        <taxon>Frankiales</taxon>
        <taxon>Frankiaceae</taxon>
        <taxon>Frankia</taxon>
    </lineage>
</organism>
<evidence type="ECO:0000313" key="1">
    <source>
        <dbReference type="EMBL" id="SNQ48133.1"/>
    </source>
</evidence>
<dbReference type="AlphaFoldDB" id="A0A2I2KR36"/>
<accession>A0A2I2KR36</accession>
<proteinExistence type="predicted"/>
<dbReference type="Proteomes" id="UP000234331">
    <property type="component" value="Unassembled WGS sequence"/>
</dbReference>
<dbReference type="RefSeq" id="WP_243407512.1">
    <property type="nucleotide sequence ID" value="NZ_FZMO01000137.1"/>
</dbReference>
<name>A0A2I2KR36_9ACTN</name>
<keyword evidence="2" id="KW-1185">Reference proteome</keyword>
<dbReference type="Gene3D" id="3.30.460.40">
    <property type="match status" value="1"/>
</dbReference>